<evidence type="ECO:0000256" key="1">
    <source>
        <dbReference type="ARBA" id="ARBA00004123"/>
    </source>
</evidence>
<proteinExistence type="inferred from homology"/>
<keyword evidence="7" id="KW-0804">Transcription</keyword>
<comment type="subcellular location">
    <subcellularLocation>
        <location evidence="1">Nucleus</location>
    </subcellularLocation>
</comment>
<evidence type="ECO:0000256" key="4">
    <source>
        <dbReference type="ARBA" id="ARBA00023015"/>
    </source>
</evidence>
<keyword evidence="4" id="KW-0805">Transcription regulation</keyword>
<keyword evidence="6" id="KW-0010">Activator</keyword>
<reference evidence="12" key="2">
    <citation type="submission" date="2024-01" db="EMBL/GenBank/DDBJ databases">
        <title>Comparative genomics of Cryptococcus and Kwoniella reveals pathogenesis evolution and contrasting modes of karyotype evolution via chromosome fusion or intercentromeric recombination.</title>
        <authorList>
            <person name="Coelho M.A."/>
            <person name="David-Palma M."/>
            <person name="Shea T."/>
            <person name="Bowers K."/>
            <person name="McGinley-Smith S."/>
            <person name="Mohammad A.W."/>
            <person name="Gnirke A."/>
            <person name="Yurkov A.M."/>
            <person name="Nowrousian M."/>
            <person name="Sun S."/>
            <person name="Cuomo C.A."/>
            <person name="Heitman J."/>
        </authorList>
    </citation>
    <scope>NUCLEOTIDE SEQUENCE</scope>
    <source>
        <strain evidence="12">CBS 12478</strain>
    </source>
</reference>
<dbReference type="RefSeq" id="XP_031862142.1">
    <property type="nucleotide sequence ID" value="XM_032003729.1"/>
</dbReference>
<dbReference type="InterPro" id="IPR036915">
    <property type="entry name" value="Cyclin-like_sf"/>
</dbReference>
<dbReference type="GO" id="GO:0006357">
    <property type="term" value="P:regulation of transcription by RNA polymerase II"/>
    <property type="evidence" value="ECO:0007669"/>
    <property type="project" value="InterPro"/>
</dbReference>
<evidence type="ECO:0000256" key="9">
    <source>
        <dbReference type="RuleBase" id="RU000383"/>
    </source>
</evidence>
<feature type="region of interest" description="Disordered" evidence="10">
    <location>
        <begin position="184"/>
        <end position="215"/>
    </location>
</feature>
<dbReference type="GeneID" id="43587855"/>
<evidence type="ECO:0000256" key="2">
    <source>
        <dbReference type="ARBA" id="ARBA00008638"/>
    </source>
</evidence>
<dbReference type="Gene3D" id="1.10.472.10">
    <property type="entry name" value="Cyclin-like"/>
    <property type="match status" value="2"/>
</dbReference>
<evidence type="ECO:0000259" key="11">
    <source>
        <dbReference type="SMART" id="SM00385"/>
    </source>
</evidence>
<name>A0A5M6C2G6_9TREE</name>
<feature type="region of interest" description="Disordered" evidence="10">
    <location>
        <begin position="370"/>
        <end position="456"/>
    </location>
</feature>
<feature type="compositionally biased region" description="Basic and acidic residues" evidence="10">
    <location>
        <begin position="184"/>
        <end position="196"/>
    </location>
</feature>
<keyword evidence="3" id="KW-0678">Repressor</keyword>
<dbReference type="PANTHER" id="PTHR10026">
    <property type="entry name" value="CYCLIN"/>
    <property type="match status" value="1"/>
</dbReference>
<keyword evidence="8" id="KW-0539">Nucleus</keyword>
<evidence type="ECO:0000313" key="13">
    <source>
        <dbReference type="Proteomes" id="UP000322225"/>
    </source>
</evidence>
<comment type="similarity">
    <text evidence="2">Belongs to the cyclin family. Cyclin C subfamily.</text>
</comment>
<dbReference type="GO" id="GO:0016538">
    <property type="term" value="F:cyclin-dependent protein serine/threonine kinase regulator activity"/>
    <property type="evidence" value="ECO:0007669"/>
    <property type="project" value="InterPro"/>
</dbReference>
<dbReference type="Proteomes" id="UP000322225">
    <property type="component" value="Chromosome 14"/>
</dbReference>
<evidence type="ECO:0000256" key="10">
    <source>
        <dbReference type="SAM" id="MobiDB-lite"/>
    </source>
</evidence>
<feature type="compositionally biased region" description="Basic and acidic residues" evidence="10">
    <location>
        <begin position="396"/>
        <end position="432"/>
    </location>
</feature>
<dbReference type="InterPro" id="IPR006671">
    <property type="entry name" value="Cyclin_N"/>
</dbReference>
<dbReference type="KEGG" id="ksn:43587855"/>
<evidence type="ECO:0000256" key="7">
    <source>
        <dbReference type="ARBA" id="ARBA00023163"/>
    </source>
</evidence>
<dbReference type="InterPro" id="IPR013763">
    <property type="entry name" value="Cyclin-like_dom"/>
</dbReference>
<feature type="domain" description="Cyclin-like" evidence="11">
    <location>
        <begin position="46"/>
        <end position="139"/>
    </location>
</feature>
<organism evidence="12 13">
    <name type="scientific">Kwoniella shandongensis</name>
    <dbReference type="NCBI Taxonomy" id="1734106"/>
    <lineage>
        <taxon>Eukaryota</taxon>
        <taxon>Fungi</taxon>
        <taxon>Dikarya</taxon>
        <taxon>Basidiomycota</taxon>
        <taxon>Agaricomycotina</taxon>
        <taxon>Tremellomycetes</taxon>
        <taxon>Tremellales</taxon>
        <taxon>Cryptococcaceae</taxon>
        <taxon>Kwoniella</taxon>
    </lineage>
</organism>
<evidence type="ECO:0000256" key="6">
    <source>
        <dbReference type="ARBA" id="ARBA00023159"/>
    </source>
</evidence>
<evidence type="ECO:0000256" key="3">
    <source>
        <dbReference type="ARBA" id="ARBA00022491"/>
    </source>
</evidence>
<evidence type="ECO:0000256" key="8">
    <source>
        <dbReference type="ARBA" id="ARBA00023242"/>
    </source>
</evidence>
<evidence type="ECO:0000313" key="12">
    <source>
        <dbReference type="EMBL" id="WWD22780.1"/>
    </source>
</evidence>
<dbReference type="CDD" id="cd20513">
    <property type="entry name" value="CYCLIN_CCNC_rpt1"/>
    <property type="match status" value="1"/>
</dbReference>
<keyword evidence="5 9" id="KW-0195">Cyclin</keyword>
<keyword evidence="13" id="KW-1185">Reference proteome</keyword>
<dbReference type="AlphaFoldDB" id="A0A5M6C2G6"/>
<sequence>MSSSFWSSSHCAYWLVTRPYLAQSRSIDLRYTTPQKLYCLYIFFAQLIQKLGKRLLLRQIPIATACVFFKRFYLKNSICETNPYLVIAACLFVAAKVEETPVHIKSVVSEAKVVFAEHGIKMFPAEPNKVGEMEFYLLEDLDFHLVVFHPYRALLHITGREPADAGRFRQTRLEEDIEIKRKEAEAKKTRDEEVRKAGAGRTPIPPGQGAASGAAAVVGAGMDEKEEGESEEARIRRLMGRGTGEGMMEIDEGVLQISWFLLNDTYRTDVHLLYPPYIIALSAIYIAFCLTSMNNSSSSTRTRTSSSQIHNLSTSMAINDSLDLPPPPSSTAEFLASFQVSLPTLFACVQEIVSLYPVWEGFEPTSMRQNGAMGAGAAAGQRGASQSSGSTTTTTTKKEKFGPEEAEALVRRMIEGRMVDIGHPDNAGKSERSASSAGSGSGNGSTSGVGKKRGRA</sequence>
<dbReference type="EMBL" id="CP144064">
    <property type="protein sequence ID" value="WWD22780.1"/>
    <property type="molecule type" value="Genomic_DNA"/>
</dbReference>
<protein>
    <recommendedName>
        <fullName evidence="11">Cyclin-like domain-containing protein</fullName>
    </recommendedName>
</protein>
<dbReference type="OrthoDB" id="10266018at2759"/>
<accession>A0A5M6C2G6</accession>
<dbReference type="InterPro" id="IPR043198">
    <property type="entry name" value="Cyclin/Ssn8"/>
</dbReference>
<feature type="compositionally biased region" description="Low complexity" evidence="10">
    <location>
        <begin position="371"/>
        <end position="395"/>
    </location>
</feature>
<evidence type="ECO:0000256" key="5">
    <source>
        <dbReference type="ARBA" id="ARBA00023127"/>
    </source>
</evidence>
<gene>
    <name evidence="12" type="ORF">CI109_107273</name>
</gene>
<dbReference type="GO" id="GO:0005634">
    <property type="term" value="C:nucleus"/>
    <property type="evidence" value="ECO:0007669"/>
    <property type="project" value="UniProtKB-SubCell"/>
</dbReference>
<dbReference type="Pfam" id="PF00134">
    <property type="entry name" value="Cyclin_N"/>
    <property type="match status" value="1"/>
</dbReference>
<dbReference type="FunFam" id="1.10.472.10:FF:000076">
    <property type="entry name" value="RNA polymerase II holoenzyme cyclin-like subunit"/>
    <property type="match status" value="1"/>
</dbReference>
<dbReference type="SUPFAM" id="SSF47954">
    <property type="entry name" value="Cyclin-like"/>
    <property type="match status" value="2"/>
</dbReference>
<feature type="domain" description="Cyclin-like" evidence="11">
    <location>
        <begin position="237"/>
        <end position="354"/>
    </location>
</feature>
<reference evidence="12" key="1">
    <citation type="submission" date="2017-08" db="EMBL/GenBank/DDBJ databases">
        <authorList>
            <person name="Cuomo C."/>
            <person name="Billmyre B."/>
            <person name="Heitman J."/>
        </authorList>
    </citation>
    <scope>NUCLEOTIDE SEQUENCE</scope>
    <source>
        <strain evidence="12">CBS 12478</strain>
    </source>
</reference>
<dbReference type="SMART" id="SM00385">
    <property type="entry name" value="CYCLIN"/>
    <property type="match status" value="2"/>
</dbReference>